<sequence length="652" mass="71883">MNHPTTFLQTTSYVVLSLLFIPFGFAAPVNDNLANAIEVTKLPFTHQQNTQEATKESSEATPSCTDSSGASVWYKYTPTSNQVVLFDTVDSNYDTVLSVWSGKPFTMVECNDDEGTGEKYSQLSVALQKKTTYYINISGYNGDTGKLLFNATPVNPLVNDNLADAIEITGEFFYNVQDTKNAMSEEVTASCAPNGTSVWYQYTPSIDQKVILDTLGSNYDTALSIWTDHPLTEIACNDDEGIRDTQQSEIGETLTAGTTYYIRVTGEMDNEEASETRLLVFHATFLPENDDIANAIQIKLPYTSTQNTTYATLESSEAISKCGLQESTSVWYEYTPSTKQQVSFSTKGSDYDTVLSIWTGKADSLTEWGCNDDAITTDEEEQTSQTSLPLKAKKTYFIKVSGPADKTGNLALQVEQVVNDIKITEQPTDQTIGTGEKATLTVEVSGTEPFSYQWYQGESGDVSTARVNIKTFTTPPLMETTRYWVRITNPTGTIDSQTAIITLKDKTTNGVGVDAENNEIATQANFAGFITSSEKSVEVVSQTDTVSITFTITIDPNHVGQQADIIMLGNYTANNATQFYMRESQVRWKIWDGKIPHLVAAQADIQLPKTLKVTVFEGTLRGKAGQFTIYVGYRLQTGEIFYNGEPISFTVE</sequence>
<dbReference type="InterPro" id="IPR013783">
    <property type="entry name" value="Ig-like_fold"/>
</dbReference>
<dbReference type="Pfam" id="PF23759">
    <property type="entry name" value="GBD_T9SS_assoc"/>
    <property type="match status" value="1"/>
</dbReference>
<dbReference type="SUPFAM" id="SSF48726">
    <property type="entry name" value="Immunoglobulin"/>
    <property type="match status" value="1"/>
</dbReference>
<evidence type="ECO:0008006" key="6">
    <source>
        <dbReference type="Google" id="ProtNLM"/>
    </source>
</evidence>
<reference evidence="4" key="1">
    <citation type="submission" date="2023-06" db="EMBL/GenBank/DDBJ databases">
        <title>Uncultivated large filamentous bacteria from sulfidic sediments reveal new species and different genomic features in energy metabolism and defense.</title>
        <authorList>
            <person name="Fonseca A."/>
        </authorList>
    </citation>
    <scope>NUCLEOTIDE SEQUENCE</scope>
    <source>
        <strain evidence="4">HSG4</strain>
    </source>
</reference>
<dbReference type="EMBL" id="JAUCGM010000062">
    <property type="protein sequence ID" value="MDM8562113.1"/>
    <property type="molecule type" value="Genomic_DNA"/>
</dbReference>
<evidence type="ECO:0000259" key="3">
    <source>
        <dbReference type="Pfam" id="PF23759"/>
    </source>
</evidence>
<accession>A0ABT7VRG4</accession>
<evidence type="ECO:0000313" key="4">
    <source>
        <dbReference type="EMBL" id="MDM8562113.1"/>
    </source>
</evidence>
<dbReference type="Gene3D" id="2.60.120.380">
    <property type="match status" value="3"/>
</dbReference>
<dbReference type="Proteomes" id="UP001171945">
    <property type="component" value="Unassembled WGS sequence"/>
</dbReference>
<evidence type="ECO:0000256" key="1">
    <source>
        <dbReference type="SAM" id="SignalP"/>
    </source>
</evidence>
<dbReference type="InterPro" id="IPR036179">
    <property type="entry name" value="Ig-like_dom_sf"/>
</dbReference>
<organism evidence="4 5">
    <name type="scientific">Candidatus Marithioploca araucensis</name>
    <dbReference type="NCBI Taxonomy" id="70273"/>
    <lineage>
        <taxon>Bacteria</taxon>
        <taxon>Pseudomonadati</taxon>
        <taxon>Pseudomonadota</taxon>
        <taxon>Gammaproteobacteria</taxon>
        <taxon>Thiotrichales</taxon>
        <taxon>Thiotrichaceae</taxon>
        <taxon>Candidatus Marithioploca</taxon>
    </lineage>
</organism>
<gene>
    <name evidence="4" type="ORF">QUF54_02045</name>
</gene>
<dbReference type="InterPro" id="IPR044023">
    <property type="entry name" value="Ig_7"/>
</dbReference>
<feature type="domain" description="T9SS-like galactose binding" evidence="3">
    <location>
        <begin position="165"/>
        <end position="272"/>
    </location>
</feature>
<dbReference type="Gene3D" id="2.60.40.10">
    <property type="entry name" value="Immunoglobulins"/>
    <property type="match status" value="1"/>
</dbReference>
<feature type="domain" description="Ig-like" evidence="2">
    <location>
        <begin position="428"/>
        <end position="496"/>
    </location>
</feature>
<keyword evidence="5" id="KW-1185">Reference proteome</keyword>
<keyword evidence="1" id="KW-0732">Signal</keyword>
<evidence type="ECO:0000259" key="2">
    <source>
        <dbReference type="Pfam" id="PF19081"/>
    </source>
</evidence>
<dbReference type="InterPro" id="IPR056600">
    <property type="entry name" value="GBD_T9SS_assoc"/>
</dbReference>
<comment type="caution">
    <text evidence="4">The sequence shown here is derived from an EMBL/GenBank/DDBJ whole genome shotgun (WGS) entry which is preliminary data.</text>
</comment>
<name>A0ABT7VRG4_9GAMM</name>
<evidence type="ECO:0000313" key="5">
    <source>
        <dbReference type="Proteomes" id="UP001171945"/>
    </source>
</evidence>
<feature type="signal peptide" evidence="1">
    <location>
        <begin position="1"/>
        <end position="26"/>
    </location>
</feature>
<dbReference type="Pfam" id="PF19081">
    <property type="entry name" value="Ig_7"/>
    <property type="match status" value="1"/>
</dbReference>
<proteinExistence type="predicted"/>
<protein>
    <recommendedName>
        <fullName evidence="6">Ig-like domain-containing protein</fullName>
    </recommendedName>
</protein>
<feature type="chain" id="PRO_5047492499" description="Ig-like domain-containing protein" evidence="1">
    <location>
        <begin position="27"/>
        <end position="652"/>
    </location>
</feature>